<evidence type="ECO:0000256" key="1">
    <source>
        <dbReference type="ARBA" id="ARBA00023054"/>
    </source>
</evidence>
<sequence>MMNRKRQWKALAVEENSGFIGSTTSYREEEKMRGFLDEPPPPPPPRDLLIDDENIASGENMEDWKRFREAGLLDVDSLKRRDGEAMKERIQRLERELYDYQHNMGLLLIEKKEWTSKCEQLQKSLSEEHELLKREKVANLFAFAQAEERASNLRKAQDAERRAATELERSLREENLELEKISKESVIKLAEAERLEAAMKDKSLEVQKKSLEAEEKLAEANKMVKELERKSEEAESTENVLTRERMSLNSEYDRDE</sequence>
<protein>
    <submittedName>
        <fullName evidence="6">Uncharacterized protein</fullName>
    </submittedName>
</protein>
<dbReference type="GO" id="GO:0005652">
    <property type="term" value="C:nuclear lamina"/>
    <property type="evidence" value="ECO:0007669"/>
    <property type="project" value="UniProtKB-SubCell"/>
</dbReference>
<dbReference type="OrthoDB" id="673795at2759"/>
<dbReference type="InterPro" id="IPR040418">
    <property type="entry name" value="CRWN"/>
</dbReference>
<evidence type="ECO:0000313" key="6">
    <source>
        <dbReference type="EMBL" id="EPS65783.1"/>
    </source>
</evidence>
<comment type="subcellular location">
    <subcellularLocation>
        <location evidence="3">Nucleus lamina</location>
    </subcellularLocation>
</comment>
<keyword evidence="2" id="KW-0539">Nucleus</keyword>
<organism evidence="6 7">
    <name type="scientific">Genlisea aurea</name>
    <dbReference type="NCBI Taxonomy" id="192259"/>
    <lineage>
        <taxon>Eukaryota</taxon>
        <taxon>Viridiplantae</taxon>
        <taxon>Streptophyta</taxon>
        <taxon>Embryophyta</taxon>
        <taxon>Tracheophyta</taxon>
        <taxon>Spermatophyta</taxon>
        <taxon>Magnoliopsida</taxon>
        <taxon>eudicotyledons</taxon>
        <taxon>Gunneridae</taxon>
        <taxon>Pentapetalae</taxon>
        <taxon>asterids</taxon>
        <taxon>lamiids</taxon>
        <taxon>Lamiales</taxon>
        <taxon>Lentibulariaceae</taxon>
        <taxon>Genlisea</taxon>
    </lineage>
</organism>
<evidence type="ECO:0000256" key="4">
    <source>
        <dbReference type="ARBA" id="ARBA00024208"/>
    </source>
</evidence>
<gene>
    <name evidence="6" type="ORF">M569_08993</name>
</gene>
<feature type="region of interest" description="Disordered" evidence="5">
    <location>
        <begin position="22"/>
        <end position="48"/>
    </location>
</feature>
<accession>S8DRP6</accession>
<dbReference type="AlphaFoldDB" id="S8DRP6"/>
<proteinExistence type="inferred from homology"/>
<evidence type="ECO:0000256" key="2">
    <source>
        <dbReference type="ARBA" id="ARBA00023242"/>
    </source>
</evidence>
<feature type="compositionally biased region" description="Basic and acidic residues" evidence="5">
    <location>
        <begin position="26"/>
        <end position="36"/>
    </location>
</feature>
<keyword evidence="7" id="KW-1185">Reference proteome</keyword>
<evidence type="ECO:0000313" key="7">
    <source>
        <dbReference type="Proteomes" id="UP000015453"/>
    </source>
</evidence>
<evidence type="ECO:0000256" key="5">
    <source>
        <dbReference type="SAM" id="MobiDB-lite"/>
    </source>
</evidence>
<dbReference type="GO" id="GO:0006997">
    <property type="term" value="P:nucleus organization"/>
    <property type="evidence" value="ECO:0007669"/>
    <property type="project" value="InterPro"/>
</dbReference>
<comment type="similarity">
    <text evidence="4">Belongs to the CRWN family.</text>
</comment>
<keyword evidence="1" id="KW-0175">Coiled coil</keyword>
<dbReference type="EMBL" id="AUSU01004041">
    <property type="protein sequence ID" value="EPS65783.1"/>
    <property type="molecule type" value="Genomic_DNA"/>
</dbReference>
<name>S8DRP6_9LAMI</name>
<comment type="caution">
    <text evidence="6">The sequence shown here is derived from an EMBL/GenBank/DDBJ whole genome shotgun (WGS) entry which is preliminary data.</text>
</comment>
<feature type="non-terminal residue" evidence="6">
    <location>
        <position position="256"/>
    </location>
</feature>
<dbReference type="PANTHER" id="PTHR31908">
    <property type="entry name" value="PROTEIN CROWDED NUCLEI 4"/>
    <property type="match status" value="1"/>
</dbReference>
<reference evidence="6 7" key="1">
    <citation type="journal article" date="2013" name="BMC Genomics">
        <title>The miniature genome of a carnivorous plant Genlisea aurea contains a low number of genes and short non-coding sequences.</title>
        <authorList>
            <person name="Leushkin E.V."/>
            <person name="Sutormin R.A."/>
            <person name="Nabieva E.R."/>
            <person name="Penin A.A."/>
            <person name="Kondrashov A.S."/>
            <person name="Logacheva M.D."/>
        </authorList>
    </citation>
    <scope>NUCLEOTIDE SEQUENCE [LARGE SCALE GENOMIC DNA]</scope>
</reference>
<feature type="region of interest" description="Disordered" evidence="5">
    <location>
        <begin position="225"/>
        <end position="256"/>
    </location>
</feature>
<dbReference type="PANTHER" id="PTHR31908:SF9">
    <property type="entry name" value="PROTEIN CROWDED NUCLEI 3"/>
    <property type="match status" value="1"/>
</dbReference>
<dbReference type="Proteomes" id="UP000015453">
    <property type="component" value="Unassembled WGS sequence"/>
</dbReference>
<evidence type="ECO:0000256" key="3">
    <source>
        <dbReference type="ARBA" id="ARBA00024186"/>
    </source>
</evidence>